<dbReference type="InterPro" id="IPR022357">
    <property type="entry name" value="MIP_CS"/>
</dbReference>
<dbReference type="InParanoid" id="E8QYB2"/>
<dbReference type="PANTHER" id="PTHR45724:SF13">
    <property type="entry name" value="AQUAPORIN NIP1-1-RELATED"/>
    <property type="match status" value="1"/>
</dbReference>
<dbReference type="PANTHER" id="PTHR45724">
    <property type="entry name" value="AQUAPORIN NIP2-1"/>
    <property type="match status" value="1"/>
</dbReference>
<evidence type="ECO:0000256" key="5">
    <source>
        <dbReference type="ARBA" id="ARBA00023136"/>
    </source>
</evidence>
<dbReference type="PROSITE" id="PS00221">
    <property type="entry name" value="MIP"/>
    <property type="match status" value="1"/>
</dbReference>
<evidence type="ECO:0000256" key="1">
    <source>
        <dbReference type="ARBA" id="ARBA00004141"/>
    </source>
</evidence>
<keyword evidence="2 6" id="KW-0813">Transport</keyword>
<dbReference type="OrthoDB" id="9807293at2"/>
<protein>
    <submittedName>
        <fullName evidence="8">Major intrinsic protein</fullName>
    </submittedName>
</protein>
<evidence type="ECO:0000256" key="7">
    <source>
        <dbReference type="SAM" id="Phobius"/>
    </source>
</evidence>
<sequence length="210" mass="21563">MIHKLLTEFIGTFFLVFTVGMVVPHAGEANVIAPLAIGSALMVMVYAGGHVSGGHYNPAVSLAVLLRGRMSANEIVPYIVIQAAAGGVAGLTAVWMGGYENTPMTIVSPLKALTAEFLFTFALCYVVLNVATSKNTAGNSNYGLAIGFTVMVGAFAVGGVSGGAFNPAVAVGVAAMKLVAVADIWIHLVADFAGGAVAALVFRFNNPDDR</sequence>
<feature type="transmembrane region" description="Helical" evidence="7">
    <location>
        <begin position="5"/>
        <end position="23"/>
    </location>
</feature>
<gene>
    <name evidence="8" type="ordered locus">Isop_2535</name>
</gene>
<dbReference type="InterPro" id="IPR023271">
    <property type="entry name" value="Aquaporin-like"/>
</dbReference>
<dbReference type="FunCoup" id="E8QYB2">
    <property type="interactions" value="105"/>
</dbReference>
<keyword evidence="3 6" id="KW-0812">Transmembrane</keyword>
<dbReference type="GO" id="GO:0015267">
    <property type="term" value="F:channel activity"/>
    <property type="evidence" value="ECO:0007669"/>
    <property type="project" value="InterPro"/>
</dbReference>
<reference evidence="8 9" key="2">
    <citation type="journal article" date="2011" name="Stand. Genomic Sci.">
        <title>Complete genome sequence of Isosphaera pallida type strain (IS1B).</title>
        <authorList>
            <consortium name="US DOE Joint Genome Institute (JGI-PGF)"/>
            <person name="Goker M."/>
            <person name="Cleland D."/>
            <person name="Saunders E."/>
            <person name="Lapidus A."/>
            <person name="Nolan M."/>
            <person name="Lucas S."/>
            <person name="Hammon N."/>
            <person name="Deshpande S."/>
            <person name="Cheng J.F."/>
            <person name="Tapia R."/>
            <person name="Han C."/>
            <person name="Goodwin L."/>
            <person name="Pitluck S."/>
            <person name="Liolios K."/>
            <person name="Pagani I."/>
            <person name="Ivanova N."/>
            <person name="Mavromatis K."/>
            <person name="Pati A."/>
            <person name="Chen A."/>
            <person name="Palaniappan K."/>
            <person name="Land M."/>
            <person name="Hauser L."/>
            <person name="Chang Y.J."/>
            <person name="Jeffries C.D."/>
            <person name="Detter J.C."/>
            <person name="Beck B."/>
            <person name="Woyke T."/>
            <person name="Bristow J."/>
            <person name="Eisen J.A."/>
            <person name="Markowitz V."/>
            <person name="Hugenholtz P."/>
            <person name="Kyrpides N.C."/>
            <person name="Klenk H.P."/>
        </authorList>
    </citation>
    <scope>NUCLEOTIDE SEQUENCE [LARGE SCALE GENOMIC DNA]</scope>
    <source>
        <strain evidence="9">ATCC 43644 / DSM 9630 / IS1B</strain>
    </source>
</reference>
<keyword evidence="4 7" id="KW-1133">Transmembrane helix</keyword>
<feature type="transmembrane region" description="Helical" evidence="7">
    <location>
        <begin position="184"/>
        <end position="204"/>
    </location>
</feature>
<feature type="transmembrane region" description="Helical" evidence="7">
    <location>
        <begin position="75"/>
        <end position="98"/>
    </location>
</feature>
<name>E8QYB2_ISOPI</name>
<accession>E8QYB2</accession>
<feature type="transmembrane region" description="Helical" evidence="7">
    <location>
        <begin position="29"/>
        <end position="47"/>
    </location>
</feature>
<keyword evidence="9" id="KW-1185">Reference proteome</keyword>
<dbReference type="PRINTS" id="PR00783">
    <property type="entry name" value="MINTRINSICP"/>
</dbReference>
<dbReference type="InterPro" id="IPR034294">
    <property type="entry name" value="Aquaporin_transptr"/>
</dbReference>
<evidence type="ECO:0000256" key="6">
    <source>
        <dbReference type="RuleBase" id="RU000477"/>
    </source>
</evidence>
<dbReference type="Pfam" id="PF00230">
    <property type="entry name" value="MIP"/>
    <property type="match status" value="1"/>
</dbReference>
<dbReference type="InterPro" id="IPR000425">
    <property type="entry name" value="MIP"/>
</dbReference>
<feature type="transmembrane region" description="Helical" evidence="7">
    <location>
        <begin position="142"/>
        <end position="164"/>
    </location>
</feature>
<evidence type="ECO:0000256" key="3">
    <source>
        <dbReference type="ARBA" id="ARBA00022692"/>
    </source>
</evidence>
<dbReference type="eggNOG" id="COG0580">
    <property type="taxonomic scope" value="Bacteria"/>
</dbReference>
<comment type="similarity">
    <text evidence="6">Belongs to the MIP/aquaporin (TC 1.A.8) family.</text>
</comment>
<reference key="1">
    <citation type="submission" date="2010-11" db="EMBL/GenBank/DDBJ databases">
        <title>The complete sequence of chromosome of Isophaera pallida ATCC 43644.</title>
        <authorList>
            <consortium name="US DOE Joint Genome Institute (JGI-PGF)"/>
            <person name="Lucas S."/>
            <person name="Copeland A."/>
            <person name="Lapidus A."/>
            <person name="Bruce D."/>
            <person name="Goodwin L."/>
            <person name="Pitluck S."/>
            <person name="Kyrpides N."/>
            <person name="Mavromatis K."/>
            <person name="Pagani I."/>
            <person name="Ivanova N."/>
            <person name="Saunders E."/>
            <person name="Brettin T."/>
            <person name="Detter J.C."/>
            <person name="Han C."/>
            <person name="Tapia R."/>
            <person name="Land M."/>
            <person name="Hauser L."/>
            <person name="Markowitz V."/>
            <person name="Cheng J.-F."/>
            <person name="Hugenholtz P."/>
            <person name="Woyke T."/>
            <person name="Wu D."/>
            <person name="Eisen J.A."/>
        </authorList>
    </citation>
    <scope>NUCLEOTIDE SEQUENCE</scope>
    <source>
        <strain>ATCC 43644</strain>
    </source>
</reference>
<dbReference type="Gene3D" id="1.20.1080.10">
    <property type="entry name" value="Glycerol uptake facilitator protein"/>
    <property type="match status" value="1"/>
</dbReference>
<dbReference type="RefSeq" id="WP_013565395.1">
    <property type="nucleotide sequence ID" value="NC_014962.1"/>
</dbReference>
<evidence type="ECO:0000313" key="9">
    <source>
        <dbReference type="Proteomes" id="UP000008631"/>
    </source>
</evidence>
<keyword evidence="5 7" id="KW-0472">Membrane</keyword>
<comment type="subcellular location">
    <subcellularLocation>
        <location evidence="1">Membrane</location>
        <topology evidence="1">Multi-pass membrane protein</topology>
    </subcellularLocation>
</comment>
<dbReference type="EMBL" id="CP002353">
    <property type="protein sequence ID" value="ADV63107.1"/>
    <property type="molecule type" value="Genomic_DNA"/>
</dbReference>
<dbReference type="Proteomes" id="UP000008631">
    <property type="component" value="Chromosome"/>
</dbReference>
<evidence type="ECO:0000313" key="8">
    <source>
        <dbReference type="EMBL" id="ADV63107.1"/>
    </source>
</evidence>
<feature type="transmembrane region" description="Helical" evidence="7">
    <location>
        <begin position="110"/>
        <end position="130"/>
    </location>
</feature>
<dbReference type="AlphaFoldDB" id="E8QYB2"/>
<dbReference type="KEGG" id="ipa:Isop_2535"/>
<evidence type="ECO:0000256" key="4">
    <source>
        <dbReference type="ARBA" id="ARBA00022989"/>
    </source>
</evidence>
<proteinExistence type="inferred from homology"/>
<organism evidence="8 9">
    <name type="scientific">Isosphaera pallida (strain ATCC 43644 / DSM 9630 / IS1B)</name>
    <dbReference type="NCBI Taxonomy" id="575540"/>
    <lineage>
        <taxon>Bacteria</taxon>
        <taxon>Pseudomonadati</taxon>
        <taxon>Planctomycetota</taxon>
        <taxon>Planctomycetia</taxon>
        <taxon>Isosphaerales</taxon>
        <taxon>Isosphaeraceae</taxon>
        <taxon>Isosphaera</taxon>
    </lineage>
</organism>
<dbReference type="HOGENOM" id="CLU_020019_3_2_0"/>
<dbReference type="STRING" id="575540.Isop_2535"/>
<evidence type="ECO:0000256" key="2">
    <source>
        <dbReference type="ARBA" id="ARBA00022448"/>
    </source>
</evidence>
<dbReference type="SUPFAM" id="SSF81338">
    <property type="entry name" value="Aquaporin-like"/>
    <property type="match status" value="1"/>
</dbReference>
<dbReference type="GO" id="GO:0016020">
    <property type="term" value="C:membrane"/>
    <property type="evidence" value="ECO:0007669"/>
    <property type="project" value="UniProtKB-SubCell"/>
</dbReference>